<reference evidence="8 9" key="1">
    <citation type="submission" date="2024-06" db="EMBL/GenBank/DDBJ databases">
        <title>Sorghum-associated microbial communities from plants grown in Nebraska, USA.</title>
        <authorList>
            <person name="Schachtman D."/>
        </authorList>
    </citation>
    <scope>NUCLEOTIDE SEQUENCE [LARGE SCALE GENOMIC DNA]</scope>
    <source>
        <strain evidence="8 9">2814</strain>
    </source>
</reference>
<evidence type="ECO:0000256" key="2">
    <source>
        <dbReference type="ARBA" id="ARBA00022723"/>
    </source>
</evidence>
<evidence type="ECO:0000313" key="8">
    <source>
        <dbReference type="EMBL" id="MET4682993.1"/>
    </source>
</evidence>
<evidence type="ECO:0000256" key="1">
    <source>
        <dbReference type="ARBA" id="ARBA00022670"/>
    </source>
</evidence>
<dbReference type="Proteomes" id="UP001549313">
    <property type="component" value="Unassembled WGS sequence"/>
</dbReference>
<dbReference type="Gene3D" id="3.30.2010.10">
    <property type="entry name" value="Metalloproteases ('zincins'), catalytic domain"/>
    <property type="match status" value="1"/>
</dbReference>
<evidence type="ECO:0000256" key="6">
    <source>
        <dbReference type="RuleBase" id="RU003983"/>
    </source>
</evidence>
<evidence type="ECO:0000259" key="7">
    <source>
        <dbReference type="Pfam" id="PF01435"/>
    </source>
</evidence>
<evidence type="ECO:0000256" key="3">
    <source>
        <dbReference type="ARBA" id="ARBA00022801"/>
    </source>
</evidence>
<feature type="domain" description="Peptidase M48" evidence="7">
    <location>
        <begin position="74"/>
        <end position="254"/>
    </location>
</feature>
<keyword evidence="5 6" id="KW-0482">Metalloprotease</keyword>
<organism evidence="8 9">
    <name type="scientific">Brevundimonas faecalis</name>
    <dbReference type="NCBI Taxonomy" id="947378"/>
    <lineage>
        <taxon>Bacteria</taxon>
        <taxon>Pseudomonadati</taxon>
        <taxon>Pseudomonadota</taxon>
        <taxon>Alphaproteobacteria</taxon>
        <taxon>Caulobacterales</taxon>
        <taxon>Caulobacteraceae</taxon>
        <taxon>Brevundimonas</taxon>
    </lineage>
</organism>
<evidence type="ECO:0000256" key="4">
    <source>
        <dbReference type="ARBA" id="ARBA00022833"/>
    </source>
</evidence>
<comment type="similarity">
    <text evidence="6">Belongs to the peptidase M48 family.</text>
</comment>
<dbReference type="GO" id="GO:0008233">
    <property type="term" value="F:peptidase activity"/>
    <property type="evidence" value="ECO:0007669"/>
    <property type="project" value="UniProtKB-KW"/>
</dbReference>
<dbReference type="EMBL" id="JBEPTF010000001">
    <property type="protein sequence ID" value="MET4682993.1"/>
    <property type="molecule type" value="Genomic_DNA"/>
</dbReference>
<dbReference type="PANTHER" id="PTHR22726">
    <property type="entry name" value="METALLOENDOPEPTIDASE OMA1"/>
    <property type="match status" value="1"/>
</dbReference>
<dbReference type="PROSITE" id="PS51257">
    <property type="entry name" value="PROKAR_LIPOPROTEIN"/>
    <property type="match status" value="1"/>
</dbReference>
<keyword evidence="1 6" id="KW-0645">Protease</keyword>
<dbReference type="PANTHER" id="PTHR22726:SF24">
    <property type="entry name" value="M48 FAMILY METALLOPEPTIDASE"/>
    <property type="match status" value="1"/>
</dbReference>
<dbReference type="CDD" id="cd07331">
    <property type="entry name" value="M48C_Oma1_like"/>
    <property type="match status" value="1"/>
</dbReference>
<name>A0ABV2RAE0_9CAUL</name>
<protein>
    <submittedName>
        <fullName evidence="8">Zn-dependent protease</fullName>
    </submittedName>
</protein>
<comment type="caution">
    <text evidence="8">The sequence shown here is derived from an EMBL/GenBank/DDBJ whole genome shotgun (WGS) entry which is preliminary data.</text>
</comment>
<accession>A0ABV2RAE0</accession>
<evidence type="ECO:0000256" key="5">
    <source>
        <dbReference type="ARBA" id="ARBA00023049"/>
    </source>
</evidence>
<dbReference type="GO" id="GO:0006508">
    <property type="term" value="P:proteolysis"/>
    <property type="evidence" value="ECO:0007669"/>
    <property type="project" value="UniProtKB-KW"/>
</dbReference>
<dbReference type="InterPro" id="IPR001915">
    <property type="entry name" value="Peptidase_M48"/>
</dbReference>
<sequence>MILGESRQEARVKKALVLAVGSVVALSGLLGACAYNEALGRNQFVFVDDSALIQQSRAAWAETLRTQKVSNNAAQNARVRRVGDRIVQAARLTDRPWDYAVFEDASPNAFVLPSGHIGVTTGLLNLAKNDDQLATVIGHEVGHVVARHAAERSSTNAATGLVLGAVQSQAGDYGQAVQAFGGLGAQLGVLLPFSRSHELEADRLGVDYLAAAGYKPSEAVALWRLMAQQRQSSTPQFASTHPSDQTRIAALEQYIASRGWN</sequence>
<dbReference type="Pfam" id="PF01435">
    <property type="entry name" value="Peptidase_M48"/>
    <property type="match status" value="1"/>
</dbReference>
<dbReference type="InterPro" id="IPR051156">
    <property type="entry name" value="Mito/Outer_Membr_Metalloprot"/>
</dbReference>
<evidence type="ECO:0000313" key="9">
    <source>
        <dbReference type="Proteomes" id="UP001549313"/>
    </source>
</evidence>
<keyword evidence="2" id="KW-0479">Metal-binding</keyword>
<keyword evidence="3 6" id="KW-0378">Hydrolase</keyword>
<keyword evidence="4 6" id="KW-0862">Zinc</keyword>
<proteinExistence type="inferred from homology"/>
<keyword evidence="9" id="KW-1185">Reference proteome</keyword>
<gene>
    <name evidence="8" type="ORF">ABIE19_000902</name>
</gene>
<comment type="cofactor">
    <cofactor evidence="6">
        <name>Zn(2+)</name>
        <dbReference type="ChEBI" id="CHEBI:29105"/>
    </cofactor>
    <text evidence="6">Binds 1 zinc ion per subunit.</text>
</comment>